<protein>
    <submittedName>
        <fullName evidence="2">Uncharacterized protein</fullName>
    </submittedName>
</protein>
<dbReference type="Gramene" id="PNW73645">
    <property type="protein sequence ID" value="PNW73645"/>
    <property type="gene ID" value="CHLRE_13g567000v5"/>
</dbReference>
<dbReference type="KEGG" id="cre:CHLRE_13g567000v5"/>
<dbReference type="InParanoid" id="A8HRX1"/>
<dbReference type="EMBL" id="CM008974">
    <property type="protein sequence ID" value="PNW73645.1"/>
    <property type="molecule type" value="Genomic_DNA"/>
</dbReference>
<evidence type="ECO:0000256" key="1">
    <source>
        <dbReference type="SAM" id="MobiDB-lite"/>
    </source>
</evidence>
<accession>A8HRX1</accession>
<evidence type="ECO:0000313" key="3">
    <source>
        <dbReference type="Proteomes" id="UP000006906"/>
    </source>
</evidence>
<feature type="compositionally biased region" description="Gly residues" evidence="1">
    <location>
        <begin position="1"/>
        <end position="11"/>
    </location>
</feature>
<dbReference type="RefSeq" id="XP_001693440.1">
    <property type="nucleotide sequence ID" value="XM_001693388.2"/>
</dbReference>
<reference evidence="2 3" key="1">
    <citation type="journal article" date="2007" name="Science">
        <title>The Chlamydomonas genome reveals the evolution of key animal and plant functions.</title>
        <authorList>
            <person name="Merchant S.S."/>
            <person name="Prochnik S.E."/>
            <person name="Vallon O."/>
            <person name="Harris E.H."/>
            <person name="Karpowicz S.J."/>
            <person name="Witman G.B."/>
            <person name="Terry A."/>
            <person name="Salamov A."/>
            <person name="Fritz-Laylin L.K."/>
            <person name="Marechal-Drouard L."/>
            <person name="Marshall W.F."/>
            <person name="Qu L.H."/>
            <person name="Nelson D.R."/>
            <person name="Sanderfoot A.A."/>
            <person name="Spalding M.H."/>
            <person name="Kapitonov V.V."/>
            <person name="Ren Q."/>
            <person name="Ferris P."/>
            <person name="Lindquist E."/>
            <person name="Shapiro H."/>
            <person name="Lucas S.M."/>
            <person name="Grimwood J."/>
            <person name="Schmutz J."/>
            <person name="Cardol P."/>
            <person name="Cerutti H."/>
            <person name="Chanfreau G."/>
            <person name="Chen C.L."/>
            <person name="Cognat V."/>
            <person name="Croft M.T."/>
            <person name="Dent R."/>
            <person name="Dutcher S."/>
            <person name="Fernandez E."/>
            <person name="Fukuzawa H."/>
            <person name="Gonzalez-Ballester D."/>
            <person name="Gonzalez-Halphen D."/>
            <person name="Hallmann A."/>
            <person name="Hanikenne M."/>
            <person name="Hippler M."/>
            <person name="Inwood W."/>
            <person name="Jabbari K."/>
            <person name="Kalanon M."/>
            <person name="Kuras R."/>
            <person name="Lefebvre P.A."/>
            <person name="Lemaire S.D."/>
            <person name="Lobanov A.V."/>
            <person name="Lohr M."/>
            <person name="Manuell A."/>
            <person name="Meier I."/>
            <person name="Mets L."/>
            <person name="Mittag M."/>
            <person name="Mittelmeier T."/>
            <person name="Moroney J.V."/>
            <person name="Moseley J."/>
            <person name="Napoli C."/>
            <person name="Nedelcu A.M."/>
            <person name="Niyogi K."/>
            <person name="Novoselov S.V."/>
            <person name="Paulsen I.T."/>
            <person name="Pazour G."/>
            <person name="Purton S."/>
            <person name="Ral J.P."/>
            <person name="Riano-Pachon D.M."/>
            <person name="Riekhof W."/>
            <person name="Rymarquis L."/>
            <person name="Schroda M."/>
            <person name="Stern D."/>
            <person name="Umen J."/>
            <person name="Willows R."/>
            <person name="Wilson N."/>
            <person name="Zimmer S.L."/>
            <person name="Allmer J."/>
            <person name="Balk J."/>
            <person name="Bisova K."/>
            <person name="Chen C.J."/>
            <person name="Elias M."/>
            <person name="Gendler K."/>
            <person name="Hauser C."/>
            <person name="Lamb M.R."/>
            <person name="Ledford H."/>
            <person name="Long J.C."/>
            <person name="Minagawa J."/>
            <person name="Page M.D."/>
            <person name="Pan J."/>
            <person name="Pootakham W."/>
            <person name="Roje S."/>
            <person name="Rose A."/>
            <person name="Stahlberg E."/>
            <person name="Terauchi A.M."/>
            <person name="Yang P."/>
            <person name="Ball S."/>
            <person name="Bowler C."/>
            <person name="Dieckmann C.L."/>
            <person name="Gladyshev V.N."/>
            <person name="Green P."/>
            <person name="Jorgensen R."/>
            <person name="Mayfield S."/>
            <person name="Mueller-Roeber B."/>
            <person name="Rajamani S."/>
            <person name="Sayre R.T."/>
            <person name="Brokstein P."/>
            <person name="Dubchak I."/>
            <person name="Goodstein D."/>
            <person name="Hornick L."/>
            <person name="Huang Y.W."/>
            <person name="Jhaveri J."/>
            <person name="Luo Y."/>
            <person name="Martinez D."/>
            <person name="Ngau W.C."/>
            <person name="Otillar B."/>
            <person name="Poliakov A."/>
            <person name="Porter A."/>
            <person name="Szajkowski L."/>
            <person name="Werner G."/>
            <person name="Zhou K."/>
            <person name="Grigoriev I.V."/>
            <person name="Rokhsar D.S."/>
            <person name="Grossman A.R."/>
        </authorList>
    </citation>
    <scope>NUCLEOTIDE SEQUENCE [LARGE SCALE GENOMIC DNA]</scope>
    <source>
        <strain evidence="3">CC-503</strain>
    </source>
</reference>
<sequence>MERGRGAAGIRGRGRGRGRGAVEQEQEQEAAIGAGAAVVAEAVQGEQGPAIGNAQPQGAAQGAQAALNLAIRRGAAPVIAKLVEISGVGEQTRDAVLAGNVEQAAIGAEISSITEQVAKIPQLERLLTELKELYRSGAPGAQRTGEVAAGAGASAAEEAAIDRQLSPQQLQRRTEIMMRISSLLNAQPAADAVGLHKQIYGFGKQLANAIKEAALMGQTALVARMATALANGFTASHEAMSQLGTYPRNGMSQAVTIGVRSFSSAWNEEGWVPSSVTAEITAAERSLKQAAERDAKAGGGGSTGRDGGRDADRDRRDGDGDRRRSSGYDYKKRKGTSS</sequence>
<evidence type="ECO:0000313" key="2">
    <source>
        <dbReference type="EMBL" id="PNW73645.1"/>
    </source>
</evidence>
<feature type="compositionally biased region" description="Basic and acidic residues" evidence="1">
    <location>
        <begin position="287"/>
        <end position="296"/>
    </location>
</feature>
<feature type="compositionally biased region" description="Basic and acidic residues" evidence="1">
    <location>
        <begin position="306"/>
        <end position="330"/>
    </location>
</feature>
<dbReference type="AlphaFoldDB" id="A8HRX1"/>
<dbReference type="Proteomes" id="UP000006906">
    <property type="component" value="Chromosome 13"/>
</dbReference>
<feature type="region of interest" description="Disordered" evidence="1">
    <location>
        <begin position="1"/>
        <end position="27"/>
    </location>
</feature>
<dbReference type="OrthoDB" id="557727at2759"/>
<gene>
    <name evidence="2" type="ORF">CHLRE_13g567000v5</name>
</gene>
<dbReference type="GeneID" id="5719068"/>
<dbReference type="PaxDb" id="3055-EDP08694"/>
<organism evidence="2 3">
    <name type="scientific">Chlamydomonas reinhardtii</name>
    <name type="common">Chlamydomonas smithii</name>
    <dbReference type="NCBI Taxonomy" id="3055"/>
    <lineage>
        <taxon>Eukaryota</taxon>
        <taxon>Viridiplantae</taxon>
        <taxon>Chlorophyta</taxon>
        <taxon>core chlorophytes</taxon>
        <taxon>Chlorophyceae</taxon>
        <taxon>CS clade</taxon>
        <taxon>Chlamydomonadales</taxon>
        <taxon>Chlamydomonadaceae</taxon>
        <taxon>Chlamydomonas</taxon>
    </lineage>
</organism>
<dbReference type="HOGENOM" id="CLU_932500_0_0_1"/>
<name>A8HRX1_CHLRE</name>
<proteinExistence type="predicted"/>
<feature type="region of interest" description="Disordered" evidence="1">
    <location>
        <begin position="287"/>
        <end position="338"/>
    </location>
</feature>
<keyword evidence="3" id="KW-1185">Reference proteome</keyword>